<evidence type="ECO:0000313" key="4">
    <source>
        <dbReference type="Proteomes" id="UP001064879"/>
    </source>
</evidence>
<protein>
    <submittedName>
        <fullName evidence="3">Beta-lactamase family protein</fullName>
    </submittedName>
</protein>
<dbReference type="SUPFAM" id="SSF56601">
    <property type="entry name" value="beta-lactamase/transpeptidase-like"/>
    <property type="match status" value="1"/>
</dbReference>
<feature type="compositionally biased region" description="Polar residues" evidence="1">
    <location>
        <begin position="24"/>
        <end position="34"/>
    </location>
</feature>
<sequence length="606" mass="63427">MAGEDEILPPRPVTPPNRRIGALSGNTKGISNAVNAPAVDAPSEAAPDEPEAPDEPTDADSQQLPEPQGPAIGHSPTSPAAADETDEDDDAASVPDITLPHVGELASASEDAIVDPSEAVLESIDLDTWKWPEFFAFALTRMQEIFPTGGIPRGIGPVREYVTEDNDFRPLTIDRERWPAIDEDWTTVGDVLANTHTDAWLVTRNGIALAEEYAWPMKPARQHMLFSVSKSIVAAVIGALADAGLLSPADLVTTHVPALAKSGYAGATIRDLLDMRSGIKFSEEYLEKGSEIRALFEAVDFAPRSATSAKGIKNFLTGLTSDREHGSAFVYRSCETDVLAWIAEAVTGQPFSIVASEYVWSRIGAAHAAQVCQDRWGGSIADGAISATIRDLARFGEMIARGGTTANGERVLSAEWVEDIFTGAADSAKVFAASPSGRSYPGGMYRSQFWLPSASRDVVIGIGIHGQMLYIDRATQTVGVKLSSDPEPVSLAAQHGTLAMFEAITEAVAPEASDTMQPASTEPAPTEAVAPVAAAAPAEAAPIDTAKTVAPEAAPVDPSIGTPEAEAPEAMAAEVGPAAAAVPAETQAPPVPGIGVAPLIGQSTLY</sequence>
<reference evidence="3" key="1">
    <citation type="submission" date="2022-03" db="EMBL/GenBank/DDBJ databases">
        <title>Brevibacterium spongiae sp. nov., isolated from marine sponge.</title>
        <authorList>
            <person name="Li Z."/>
            <person name="Zhang M."/>
        </authorList>
    </citation>
    <scope>NUCLEOTIDE SEQUENCE</scope>
    <source>
        <strain evidence="3">WHS-Z9</strain>
    </source>
</reference>
<feature type="compositionally biased region" description="Low complexity" evidence="1">
    <location>
        <begin position="36"/>
        <end position="45"/>
    </location>
</feature>
<gene>
    <name evidence="3" type="ORF">L1F31_16000</name>
</gene>
<proteinExistence type="predicted"/>
<feature type="compositionally biased region" description="Low complexity" evidence="1">
    <location>
        <begin position="518"/>
        <end position="537"/>
    </location>
</feature>
<feature type="domain" description="Beta-lactamase-related" evidence="2">
    <location>
        <begin position="181"/>
        <end position="494"/>
    </location>
</feature>
<feature type="compositionally biased region" description="Acidic residues" evidence="1">
    <location>
        <begin position="46"/>
        <end position="58"/>
    </location>
</feature>
<organism evidence="3 4">
    <name type="scientific">Brevibacterium spongiae</name>
    <dbReference type="NCBI Taxonomy" id="2909672"/>
    <lineage>
        <taxon>Bacteria</taxon>
        <taxon>Bacillati</taxon>
        <taxon>Actinomycetota</taxon>
        <taxon>Actinomycetes</taxon>
        <taxon>Micrococcales</taxon>
        <taxon>Brevibacteriaceae</taxon>
        <taxon>Brevibacterium</taxon>
    </lineage>
</organism>
<dbReference type="RefSeq" id="WP_265418228.1">
    <property type="nucleotide sequence ID" value="NZ_CP093443.1"/>
</dbReference>
<name>A0ABY5SRC6_9MICO</name>
<feature type="region of interest" description="Disordered" evidence="1">
    <location>
        <begin position="511"/>
        <end position="537"/>
    </location>
</feature>
<feature type="region of interest" description="Disordered" evidence="1">
    <location>
        <begin position="1"/>
        <end position="95"/>
    </location>
</feature>
<dbReference type="Gene3D" id="3.40.710.10">
    <property type="entry name" value="DD-peptidase/beta-lactamase superfamily"/>
    <property type="match status" value="1"/>
</dbReference>
<dbReference type="InterPro" id="IPR012338">
    <property type="entry name" value="Beta-lactam/transpept-like"/>
</dbReference>
<dbReference type="PANTHER" id="PTHR43283">
    <property type="entry name" value="BETA-LACTAMASE-RELATED"/>
    <property type="match status" value="1"/>
</dbReference>
<dbReference type="EMBL" id="CP093443">
    <property type="protein sequence ID" value="UVI35601.1"/>
    <property type="molecule type" value="Genomic_DNA"/>
</dbReference>
<dbReference type="InterPro" id="IPR001466">
    <property type="entry name" value="Beta-lactam-related"/>
</dbReference>
<dbReference type="Pfam" id="PF00144">
    <property type="entry name" value="Beta-lactamase"/>
    <property type="match status" value="1"/>
</dbReference>
<dbReference type="Proteomes" id="UP001064879">
    <property type="component" value="Chromosome"/>
</dbReference>
<keyword evidence="4" id="KW-1185">Reference proteome</keyword>
<evidence type="ECO:0000313" key="3">
    <source>
        <dbReference type="EMBL" id="UVI35601.1"/>
    </source>
</evidence>
<accession>A0ABY5SRC6</accession>
<feature type="compositionally biased region" description="Low complexity" evidence="1">
    <location>
        <begin position="563"/>
        <end position="588"/>
    </location>
</feature>
<dbReference type="InterPro" id="IPR050789">
    <property type="entry name" value="Diverse_Enzym_Activities"/>
</dbReference>
<feature type="region of interest" description="Disordered" evidence="1">
    <location>
        <begin position="552"/>
        <end position="593"/>
    </location>
</feature>
<evidence type="ECO:0000259" key="2">
    <source>
        <dbReference type="Pfam" id="PF00144"/>
    </source>
</evidence>
<dbReference type="PANTHER" id="PTHR43283:SF7">
    <property type="entry name" value="BETA-LACTAMASE-RELATED DOMAIN-CONTAINING PROTEIN"/>
    <property type="match status" value="1"/>
</dbReference>
<evidence type="ECO:0000256" key="1">
    <source>
        <dbReference type="SAM" id="MobiDB-lite"/>
    </source>
</evidence>